<dbReference type="PROSITE" id="PS51219">
    <property type="entry name" value="DPCK"/>
    <property type="match status" value="1"/>
</dbReference>
<dbReference type="EC" id="2.7.1.24" evidence="3 4"/>
<evidence type="ECO:0000256" key="3">
    <source>
        <dbReference type="HAMAP-Rule" id="MF_00376"/>
    </source>
</evidence>
<evidence type="ECO:0000313" key="6">
    <source>
        <dbReference type="Proteomes" id="UP001180087"/>
    </source>
</evidence>
<dbReference type="Gene3D" id="3.40.50.300">
    <property type="entry name" value="P-loop containing nucleotide triphosphate hydrolases"/>
    <property type="match status" value="1"/>
</dbReference>
<comment type="function">
    <text evidence="3">Catalyzes the phosphorylation of the 3'-hydroxyl group of dephosphocoenzyme A to form coenzyme A.</text>
</comment>
<dbReference type="HAMAP" id="MF_00376">
    <property type="entry name" value="Dephospho_CoA_kinase"/>
    <property type="match status" value="1"/>
</dbReference>
<dbReference type="InterPro" id="IPR001977">
    <property type="entry name" value="Depp_CoAkinase"/>
</dbReference>
<evidence type="ECO:0000256" key="1">
    <source>
        <dbReference type="ARBA" id="ARBA00022741"/>
    </source>
</evidence>
<dbReference type="NCBIfam" id="TIGR00152">
    <property type="entry name" value="dephospho-CoA kinase"/>
    <property type="match status" value="1"/>
</dbReference>
<dbReference type="SUPFAM" id="SSF52540">
    <property type="entry name" value="P-loop containing nucleoside triphosphate hydrolases"/>
    <property type="match status" value="1"/>
</dbReference>
<reference evidence="5" key="1">
    <citation type="submission" date="2023-06" db="EMBL/GenBank/DDBJ databases">
        <title>A Treasure from Seagulls: Isolation and Description of Aciduricobacillus qingdaonensis gen. nov., sp. nov., a Rare Obligately Uric Acid-utilizing Member in the Family Bacillaceae.</title>
        <authorList>
            <person name="Liu W."/>
            <person name="Wang B."/>
        </authorList>
    </citation>
    <scope>NUCLEOTIDE SEQUENCE</scope>
    <source>
        <strain evidence="5">44XB</strain>
    </source>
</reference>
<keyword evidence="6" id="KW-1185">Reference proteome</keyword>
<keyword evidence="2 3" id="KW-0067">ATP-binding</keyword>
<name>A0ABY9KT73_9BACI</name>
<dbReference type="PANTHER" id="PTHR10695">
    <property type="entry name" value="DEPHOSPHO-COA KINASE-RELATED"/>
    <property type="match status" value="1"/>
</dbReference>
<keyword evidence="1 3" id="KW-0547">Nucleotide-binding</keyword>
<evidence type="ECO:0000313" key="5">
    <source>
        <dbReference type="EMBL" id="WLV23764.1"/>
    </source>
</evidence>
<evidence type="ECO:0000256" key="4">
    <source>
        <dbReference type="NCBIfam" id="TIGR00152"/>
    </source>
</evidence>
<dbReference type="PANTHER" id="PTHR10695:SF46">
    <property type="entry name" value="BIFUNCTIONAL COENZYME A SYNTHASE-RELATED"/>
    <property type="match status" value="1"/>
</dbReference>
<feature type="binding site" evidence="3">
    <location>
        <begin position="12"/>
        <end position="17"/>
    </location>
    <ligand>
        <name>ATP</name>
        <dbReference type="ChEBI" id="CHEBI:30616"/>
    </ligand>
</feature>
<accession>A0ABY9KT73</accession>
<comment type="similarity">
    <text evidence="3">Belongs to the CoaE family.</text>
</comment>
<dbReference type="Proteomes" id="UP001180087">
    <property type="component" value="Chromosome"/>
</dbReference>
<keyword evidence="3" id="KW-0173">Coenzyme A biosynthesis</keyword>
<keyword evidence="3 5" id="KW-0418">Kinase</keyword>
<gene>
    <name evidence="3 5" type="primary">coaE</name>
    <name evidence="5" type="ORF">QR721_08925</name>
</gene>
<dbReference type="GO" id="GO:0004140">
    <property type="term" value="F:dephospho-CoA kinase activity"/>
    <property type="evidence" value="ECO:0007669"/>
    <property type="project" value="UniProtKB-EC"/>
</dbReference>
<comment type="subcellular location">
    <subcellularLocation>
        <location evidence="3">Cytoplasm</location>
    </subcellularLocation>
</comment>
<dbReference type="CDD" id="cd02022">
    <property type="entry name" value="DPCK"/>
    <property type="match status" value="1"/>
</dbReference>
<dbReference type="EMBL" id="CP129113">
    <property type="protein sequence ID" value="WLV23764.1"/>
    <property type="molecule type" value="Genomic_DNA"/>
</dbReference>
<evidence type="ECO:0000256" key="2">
    <source>
        <dbReference type="ARBA" id="ARBA00022840"/>
    </source>
</evidence>
<dbReference type="Pfam" id="PF01121">
    <property type="entry name" value="CoaE"/>
    <property type="match status" value="1"/>
</dbReference>
<dbReference type="RefSeq" id="WP_348026109.1">
    <property type="nucleotide sequence ID" value="NZ_CP129113.1"/>
</dbReference>
<keyword evidence="3" id="KW-0963">Cytoplasm</keyword>
<sequence>MTCVIGLTGSIASGKSTVSLMFDDFGIPVIDADKLSREVVKPGQPALAEIVRVFGEKMLLEDGTLDRKRLGKVVFSNEEKRKQLNDIVHPEVRRLMTSRRDAYVKRGEKAVVLDIPLLFESNLQAYVDKIIVVYADHETQLRRLMERDGYTEREAESRIRVQMPVKEKAELADAVINNNGSKHETYEQLQLILQNWGILHGS</sequence>
<comment type="catalytic activity">
    <reaction evidence="3">
        <text>3'-dephospho-CoA + ATP = ADP + CoA + H(+)</text>
        <dbReference type="Rhea" id="RHEA:18245"/>
        <dbReference type="ChEBI" id="CHEBI:15378"/>
        <dbReference type="ChEBI" id="CHEBI:30616"/>
        <dbReference type="ChEBI" id="CHEBI:57287"/>
        <dbReference type="ChEBI" id="CHEBI:57328"/>
        <dbReference type="ChEBI" id="CHEBI:456216"/>
        <dbReference type="EC" id="2.7.1.24"/>
    </reaction>
</comment>
<dbReference type="InterPro" id="IPR027417">
    <property type="entry name" value="P-loop_NTPase"/>
</dbReference>
<keyword evidence="3 5" id="KW-0808">Transferase</keyword>
<proteinExistence type="inferred from homology"/>
<organism evidence="5 6">
    <name type="scientific">Aciduricibacillus chroicocephali</name>
    <dbReference type="NCBI Taxonomy" id="3054939"/>
    <lineage>
        <taxon>Bacteria</taxon>
        <taxon>Bacillati</taxon>
        <taxon>Bacillota</taxon>
        <taxon>Bacilli</taxon>
        <taxon>Bacillales</taxon>
        <taxon>Bacillaceae</taxon>
        <taxon>Aciduricibacillus</taxon>
    </lineage>
</organism>
<protein>
    <recommendedName>
        <fullName evidence="3 4">Dephospho-CoA kinase</fullName>
        <ecNumber evidence="3 4">2.7.1.24</ecNumber>
    </recommendedName>
    <alternativeName>
        <fullName evidence="3">Dephosphocoenzyme A kinase</fullName>
    </alternativeName>
</protein>
<comment type="pathway">
    <text evidence="3">Cofactor biosynthesis; coenzyme A biosynthesis; CoA from (R)-pantothenate: step 5/5.</text>
</comment>